<dbReference type="RefSeq" id="WP_390352599.1">
    <property type="nucleotide sequence ID" value="NZ_JBHUIZ010000003.1"/>
</dbReference>
<dbReference type="PANTHER" id="PTHR38342:SF1">
    <property type="entry name" value="SLR5037 PROTEIN"/>
    <property type="match status" value="1"/>
</dbReference>
<dbReference type="Gene3D" id="3.30.310.70">
    <property type="entry name" value="TT1751-like domain"/>
    <property type="match status" value="1"/>
</dbReference>
<gene>
    <name evidence="2" type="ORF">RWE15_19055</name>
</gene>
<dbReference type="EMBL" id="JAWDIP010000004">
    <property type="protein sequence ID" value="MDY0396078.1"/>
    <property type="molecule type" value="Genomic_DNA"/>
</dbReference>
<accession>A0ABU5C9T4</accession>
<protein>
    <submittedName>
        <fullName evidence="2">DUF302 domain-containing protein</fullName>
    </submittedName>
</protein>
<dbReference type="SUPFAM" id="SSF103247">
    <property type="entry name" value="TT1751-like"/>
    <property type="match status" value="1"/>
</dbReference>
<organism evidence="2 3">
    <name type="scientific">Tigheibacillus halophilus</name>
    <dbReference type="NCBI Taxonomy" id="361280"/>
    <lineage>
        <taxon>Bacteria</taxon>
        <taxon>Bacillati</taxon>
        <taxon>Bacillota</taxon>
        <taxon>Bacilli</taxon>
        <taxon>Bacillales</taxon>
        <taxon>Bacillaceae</taxon>
        <taxon>Tigheibacillus</taxon>
    </lineage>
</organism>
<dbReference type="PIRSF" id="PIRSF021774">
    <property type="entry name" value="UCP021774"/>
    <property type="match status" value="1"/>
</dbReference>
<dbReference type="CDD" id="cd14797">
    <property type="entry name" value="DUF302"/>
    <property type="match status" value="1"/>
</dbReference>
<keyword evidence="3" id="KW-1185">Reference proteome</keyword>
<sequence length="137" mass="15378">MFDYTVDTKQSVAQAIETLTRHLKEDSFGVLWNLDMKATLEGKGFEYDHDYHVLEVCNPEAAKKVLTQNQLAGYILPCKIAVYEDGSTTKIGMPKPTELINLVGDRALLAFASDFEKRLKSCIKASANVDTRMNEDE</sequence>
<dbReference type="InterPro" id="IPR005180">
    <property type="entry name" value="DUF302"/>
</dbReference>
<dbReference type="Pfam" id="PF03625">
    <property type="entry name" value="DUF302"/>
    <property type="match status" value="1"/>
</dbReference>
<dbReference type="Proteomes" id="UP001281447">
    <property type="component" value="Unassembled WGS sequence"/>
</dbReference>
<dbReference type="InterPro" id="IPR016796">
    <property type="entry name" value="UCP021774"/>
</dbReference>
<dbReference type="PANTHER" id="PTHR38342">
    <property type="entry name" value="SLR5037 PROTEIN"/>
    <property type="match status" value="1"/>
</dbReference>
<evidence type="ECO:0000313" key="3">
    <source>
        <dbReference type="Proteomes" id="UP001281447"/>
    </source>
</evidence>
<evidence type="ECO:0000259" key="1">
    <source>
        <dbReference type="Pfam" id="PF03625"/>
    </source>
</evidence>
<dbReference type="InterPro" id="IPR035923">
    <property type="entry name" value="TT1751-like_sf"/>
</dbReference>
<proteinExistence type="predicted"/>
<comment type="caution">
    <text evidence="2">The sequence shown here is derived from an EMBL/GenBank/DDBJ whole genome shotgun (WGS) entry which is preliminary data.</text>
</comment>
<name>A0ABU5C9T4_9BACI</name>
<reference evidence="2 3" key="1">
    <citation type="submission" date="2023-10" db="EMBL/GenBank/DDBJ databases">
        <title>Virgibacillus halophilus 5B73C genome.</title>
        <authorList>
            <person name="Miliotis G."/>
            <person name="Sengupta P."/>
            <person name="Hameed A."/>
            <person name="Chuvochina M."/>
            <person name="Mcdonagh F."/>
            <person name="Simpson A.C."/>
            <person name="Singh N.K."/>
            <person name="Rekha P.D."/>
            <person name="Raman K."/>
            <person name="Hugenholtz P."/>
            <person name="Venkateswaran K."/>
        </authorList>
    </citation>
    <scope>NUCLEOTIDE SEQUENCE [LARGE SCALE GENOMIC DNA]</scope>
    <source>
        <strain evidence="2 3">5B73C</strain>
    </source>
</reference>
<evidence type="ECO:0000313" key="2">
    <source>
        <dbReference type="EMBL" id="MDY0396078.1"/>
    </source>
</evidence>
<feature type="domain" description="DUF302" evidence="1">
    <location>
        <begin position="34"/>
        <end position="96"/>
    </location>
</feature>